<evidence type="ECO:0000313" key="2">
    <source>
        <dbReference type="EMBL" id="CAE0335288.1"/>
    </source>
</evidence>
<reference evidence="2" key="1">
    <citation type="submission" date="2021-01" db="EMBL/GenBank/DDBJ databases">
        <authorList>
            <person name="Corre E."/>
            <person name="Pelletier E."/>
            <person name="Niang G."/>
            <person name="Scheremetjew M."/>
            <person name="Finn R."/>
            <person name="Kale V."/>
            <person name="Holt S."/>
            <person name="Cochrane G."/>
            <person name="Meng A."/>
            <person name="Brown T."/>
            <person name="Cohen L."/>
        </authorList>
    </citation>
    <scope>NUCLEOTIDE SEQUENCE</scope>
    <source>
        <strain evidence="2">S3</strain>
    </source>
</reference>
<dbReference type="EMBL" id="HBIH01039387">
    <property type="protein sequence ID" value="CAE0335288.1"/>
    <property type="molecule type" value="Transcribed_RNA"/>
</dbReference>
<gene>
    <name evidence="2" type="ORF">SINC0208_LOCUS15927</name>
</gene>
<keyword evidence="1" id="KW-1133">Transmembrane helix</keyword>
<keyword evidence="1" id="KW-0472">Membrane</keyword>
<dbReference type="AlphaFoldDB" id="A0A7S3N526"/>
<protein>
    <submittedName>
        <fullName evidence="2">Uncharacterized protein</fullName>
    </submittedName>
</protein>
<keyword evidence="1" id="KW-0812">Transmembrane</keyword>
<organism evidence="2">
    <name type="scientific">Strombidium inclinatum</name>
    <dbReference type="NCBI Taxonomy" id="197538"/>
    <lineage>
        <taxon>Eukaryota</taxon>
        <taxon>Sar</taxon>
        <taxon>Alveolata</taxon>
        <taxon>Ciliophora</taxon>
        <taxon>Intramacronucleata</taxon>
        <taxon>Spirotrichea</taxon>
        <taxon>Oligotrichia</taxon>
        <taxon>Strombidiidae</taxon>
        <taxon>Strombidium</taxon>
    </lineage>
</organism>
<sequence>MADQTFALFGTDVSVPQVPTDSYSYYGVLIASAVALALPIVVILLGWFGITAYGTDWVLFSVVDDVEEFLAIRFRDCLVYGFGFLISLIKYYTEEGFTNLYSS</sequence>
<proteinExistence type="predicted"/>
<evidence type="ECO:0000256" key="1">
    <source>
        <dbReference type="SAM" id="Phobius"/>
    </source>
</evidence>
<name>A0A7S3N526_9SPIT</name>
<feature type="transmembrane region" description="Helical" evidence="1">
    <location>
        <begin position="23"/>
        <end position="50"/>
    </location>
</feature>
<accession>A0A7S3N526</accession>